<reference evidence="2" key="1">
    <citation type="journal article" date="2014" name="Proc. Natl. Acad. Sci. U.S.A.">
        <title>Extensive sampling of basidiomycete genomes demonstrates inadequacy of the white-rot/brown-rot paradigm for wood decay fungi.</title>
        <authorList>
            <person name="Riley R."/>
            <person name="Salamov A.A."/>
            <person name="Brown D.W."/>
            <person name="Nagy L.G."/>
            <person name="Floudas D."/>
            <person name="Held B.W."/>
            <person name="Levasseur A."/>
            <person name="Lombard V."/>
            <person name="Morin E."/>
            <person name="Otillar R."/>
            <person name="Lindquist E.A."/>
            <person name="Sun H."/>
            <person name="LaButti K.M."/>
            <person name="Schmutz J."/>
            <person name="Jabbour D."/>
            <person name="Luo H."/>
            <person name="Baker S.E."/>
            <person name="Pisabarro A.G."/>
            <person name="Walton J.D."/>
            <person name="Blanchette R.A."/>
            <person name="Henrissat B."/>
            <person name="Martin F."/>
            <person name="Cullen D."/>
            <person name="Hibbett D.S."/>
            <person name="Grigoriev I.V."/>
        </authorList>
    </citation>
    <scope>NUCLEOTIDE SEQUENCE [LARGE SCALE GENOMIC DNA]</scope>
    <source>
        <strain evidence="2">MUCL 33604</strain>
    </source>
</reference>
<dbReference type="AlphaFoldDB" id="A0A067PJR9"/>
<accession>A0A067PJR9</accession>
<dbReference type="EMBL" id="KL197726">
    <property type="protein sequence ID" value="KDQ55148.1"/>
    <property type="molecule type" value="Genomic_DNA"/>
</dbReference>
<keyword evidence="2" id="KW-1185">Reference proteome</keyword>
<evidence type="ECO:0000313" key="2">
    <source>
        <dbReference type="Proteomes" id="UP000027265"/>
    </source>
</evidence>
<proteinExistence type="predicted"/>
<dbReference type="InParanoid" id="A0A067PJR9"/>
<evidence type="ECO:0000313" key="1">
    <source>
        <dbReference type="EMBL" id="KDQ55148.1"/>
    </source>
</evidence>
<gene>
    <name evidence="1" type="ORF">JAAARDRAFT_37666</name>
</gene>
<name>A0A067PJR9_9AGAM</name>
<dbReference type="HOGENOM" id="CLU_1627311_0_0_1"/>
<protein>
    <submittedName>
        <fullName evidence="1">Uncharacterized protein</fullName>
    </submittedName>
</protein>
<dbReference type="Proteomes" id="UP000027265">
    <property type="component" value="Unassembled WGS sequence"/>
</dbReference>
<organism evidence="1 2">
    <name type="scientific">Jaapia argillacea MUCL 33604</name>
    <dbReference type="NCBI Taxonomy" id="933084"/>
    <lineage>
        <taxon>Eukaryota</taxon>
        <taxon>Fungi</taxon>
        <taxon>Dikarya</taxon>
        <taxon>Basidiomycota</taxon>
        <taxon>Agaricomycotina</taxon>
        <taxon>Agaricomycetes</taxon>
        <taxon>Agaricomycetidae</taxon>
        <taxon>Jaapiales</taxon>
        <taxon>Jaapiaceae</taxon>
        <taxon>Jaapia</taxon>
    </lineage>
</organism>
<sequence>MYGKVLQACGWNITNYNFETLDVSGCSAVSDVLVNFFRDRVHTTQLDLIRKALVTVSNWEKVASFNSSSVNATKVGAAFSIGACRTVDGSVVLDLAYFAIKTTGKIDNVLSYSFGSERVECIINYQSMQLNVSQYINMRPSIENKLSSVSRTIDDLSLEKLTI</sequence>